<feature type="domain" description="RecF/RecN/SMC N-terminal" evidence="2">
    <location>
        <begin position="5"/>
        <end position="765"/>
    </location>
</feature>
<dbReference type="Gene3D" id="3.40.50.300">
    <property type="entry name" value="P-loop containing nucleotide triphosphate hydrolases"/>
    <property type="match status" value="2"/>
</dbReference>
<dbReference type="AlphaFoldDB" id="A0A6P0AYB1"/>
<dbReference type="PANTHER" id="PTHR32114">
    <property type="entry name" value="ABC TRANSPORTER ABCH.3"/>
    <property type="match status" value="1"/>
</dbReference>
<dbReference type="SUPFAM" id="SSF52540">
    <property type="entry name" value="P-loop containing nucleoside triphosphate hydrolases"/>
    <property type="match status" value="1"/>
</dbReference>
<gene>
    <name evidence="3" type="ORF">GR204_00735</name>
</gene>
<proteinExistence type="predicted"/>
<keyword evidence="1" id="KW-0175">Coiled coil</keyword>
<dbReference type="RefSeq" id="WP_164575285.1">
    <property type="nucleotide sequence ID" value="NZ_WUEZ01000001.1"/>
</dbReference>
<reference evidence="3 4" key="1">
    <citation type="submission" date="2019-12" db="EMBL/GenBank/DDBJ databases">
        <title>Rhizobium genotypes associated with high levels of biological nitrogen fixation by grain legumes in a temperate-maritime cropping system.</title>
        <authorList>
            <person name="Maluk M."/>
            <person name="Francesc Ferrando Molina F."/>
            <person name="Lopez Del Egido L."/>
            <person name="Lafos M."/>
            <person name="Langarica-Fuentes A."/>
            <person name="Gebre Yohannes G."/>
            <person name="Young M.W."/>
            <person name="Martin P."/>
            <person name="Gantlett R."/>
            <person name="Kenicer G."/>
            <person name="Hawes C."/>
            <person name="Begg G.S."/>
            <person name="Quilliam R.S."/>
            <person name="Squire G.R."/>
            <person name="Poole P.S."/>
            <person name="Young P.W."/>
            <person name="Iannetta P.M."/>
            <person name="James E.K."/>
        </authorList>
    </citation>
    <scope>NUCLEOTIDE SEQUENCE [LARGE SCALE GENOMIC DNA]</scope>
    <source>
        <strain evidence="3 4">JHI1096</strain>
    </source>
</reference>
<feature type="coiled-coil region" evidence="1">
    <location>
        <begin position="197"/>
        <end position="258"/>
    </location>
</feature>
<evidence type="ECO:0000313" key="3">
    <source>
        <dbReference type="EMBL" id="NEI32549.1"/>
    </source>
</evidence>
<organism evidence="3 4">
    <name type="scientific">Rhizobium leguminosarum</name>
    <dbReference type="NCBI Taxonomy" id="384"/>
    <lineage>
        <taxon>Bacteria</taxon>
        <taxon>Pseudomonadati</taxon>
        <taxon>Pseudomonadota</taxon>
        <taxon>Alphaproteobacteria</taxon>
        <taxon>Hyphomicrobiales</taxon>
        <taxon>Rhizobiaceae</taxon>
        <taxon>Rhizobium/Agrobacterium group</taxon>
        <taxon>Rhizobium</taxon>
    </lineage>
</organism>
<dbReference type="InterPro" id="IPR027417">
    <property type="entry name" value="P-loop_NTPase"/>
</dbReference>
<evidence type="ECO:0000256" key="1">
    <source>
        <dbReference type="SAM" id="Coils"/>
    </source>
</evidence>
<sequence length="811" mass="88095">MNGRITSLTVRNFRSIRGDISISLDAPTVLIHGPNGTGKTSLLSAIELGLTGAVSSLARFDPNYLTYLPHKLSPDKSAHVAIQADEKLYGGAGGKLTATGSTIQGEGKVSEEQARFYTERCYLAQATLGRLLEIYEHQDARNSDSPLTRFVKEILGLDALDALIDGLHLSGDVRRFREPSPLFWAARSDAPELDRAVATASARSETAERERDQIEVNLRELSKTILNADEAITPDRLRPELEQRAAEHEEKLGRLAKIRRDLNAAAAQVAVAANTEIGAVRAVAEASSSAAREALAQWQTRSGVRLESLLTTIQEAFPEIPASSSDPTAAHAAATRAVQGAGTRLRRTVDADDATTKALGEIATSVSQGQGRLDAIERELAAKGGANRELAEALSAISNHIIDDHCPVCSRDYGELGNGPLAAHVSKEIGRLVTAAGRVEALVSDRSNTLAALTDARRKQTELQGTLLSPTERESVVFDLAQRDEWLNSLRELETEVVLGSRLIRDTTQSAQTLATLNSQTTSISGLRAELDNYGLQLGIKPEPSDASLAAIIQTMTSELDRQEAIESAVKANLERALTNLRTFAVAQQSLQDTTKELEALKEKQAKSATCRQNADRRIAVAKDLLTRAQTIRGNHVRDIFNEELNTVWRQLFIRLAPDENFVPAFALPQIAGRPIEAVLETHYRSGGKGGNPRAMLSAGNLNTAALTLFLSMHLSVQPKLPWLVIDDPVQSMDEVHIAQFAALLRTLKQHGRQVIIAVHDRQLFDYLSLELSPTFNGDRLITVELGRNAEGFTTAPWALTTFEPDRAVAA</sequence>
<evidence type="ECO:0000259" key="2">
    <source>
        <dbReference type="Pfam" id="PF02463"/>
    </source>
</evidence>
<comment type="caution">
    <text evidence="3">The sequence shown here is derived from an EMBL/GenBank/DDBJ whole genome shotgun (WGS) entry which is preliminary data.</text>
</comment>
<dbReference type="Proteomes" id="UP000471560">
    <property type="component" value="Unassembled WGS sequence"/>
</dbReference>
<evidence type="ECO:0000313" key="4">
    <source>
        <dbReference type="Proteomes" id="UP000471560"/>
    </source>
</evidence>
<protein>
    <submittedName>
        <fullName evidence="3">AAA family ATPase</fullName>
    </submittedName>
</protein>
<dbReference type="PANTHER" id="PTHR32114:SF2">
    <property type="entry name" value="ABC TRANSPORTER ABCH.3"/>
    <property type="match status" value="1"/>
</dbReference>
<dbReference type="InterPro" id="IPR003395">
    <property type="entry name" value="RecF/RecN/SMC_N"/>
</dbReference>
<dbReference type="EMBL" id="WUEZ01000001">
    <property type="protein sequence ID" value="NEI32549.1"/>
    <property type="molecule type" value="Genomic_DNA"/>
</dbReference>
<accession>A0A6P0AYB1</accession>
<dbReference type="Pfam" id="PF02463">
    <property type="entry name" value="SMC_N"/>
    <property type="match status" value="1"/>
</dbReference>
<name>A0A6P0AYB1_RHILE</name>